<evidence type="ECO:0000256" key="3">
    <source>
        <dbReference type="ARBA" id="ARBA00022448"/>
    </source>
</evidence>
<comment type="caution">
    <text evidence="8">Lacks conserved residue(s) required for the propagation of feature annotation.</text>
</comment>
<evidence type="ECO:0000313" key="10">
    <source>
        <dbReference type="EMBL" id="RMW99497.1"/>
    </source>
</evidence>
<feature type="transmembrane region" description="Helical" evidence="8">
    <location>
        <begin position="53"/>
        <end position="71"/>
    </location>
</feature>
<dbReference type="AlphaFoldDB" id="A0A3M6Q8I3"/>
<accession>A0A3M6Q8I3</accession>
<dbReference type="GO" id="GO:1990961">
    <property type="term" value="P:xenobiotic detoxification by transmembrane export across the plasma membrane"/>
    <property type="evidence" value="ECO:0007669"/>
    <property type="project" value="InterPro"/>
</dbReference>
<keyword evidence="5 8" id="KW-0812">Transmembrane</keyword>
<evidence type="ECO:0000256" key="4">
    <source>
        <dbReference type="ARBA" id="ARBA00022475"/>
    </source>
</evidence>
<dbReference type="Proteomes" id="UP000267521">
    <property type="component" value="Unassembled WGS sequence"/>
</dbReference>
<evidence type="ECO:0000256" key="1">
    <source>
        <dbReference type="ARBA" id="ARBA00004651"/>
    </source>
</evidence>
<dbReference type="InterPro" id="IPR050189">
    <property type="entry name" value="MFS_Efflux_Transporters"/>
</dbReference>
<keyword evidence="4" id="KW-1003">Cell membrane</keyword>
<dbReference type="Pfam" id="PF07690">
    <property type="entry name" value="MFS_1"/>
    <property type="match status" value="1"/>
</dbReference>
<sequence length="404" mass="42845">MSATPSSTAEAMPLLRVVWVLALLLGLQPVTTDLYLPALPALTEALAGSVQQAQLTLSGLLLAFGLAQLFFGPLSDRWGRKPVLLAGLTLYVAVALGCTLAASMEVLLVLRMVQGAALGAVVVCARALVRDLYAPEIGARVLARGLSGLGMLASLSLPLGGVLAHFLGWRATLLGMALFGAVVLGVIVWGFRETLPQPDAQALQPVRLLATWRRVLSNRRFWAYALLAMGSYGGLFTFLAASSFVFIGLLGVSRLHYGLLMFSMAFSYLLGTYVCRALLVRLHLQKTVLIGGAFALTGSSLVGLLNLGGVSSVWTVLPPFYLYMIGHGINLPCGQAGAVGPFPDAAGAASALSGCLMMLCAFCMGQWLGVWLEGSAWPMTHGIWFWGVLTALVAWGLVWRLPKQ</sequence>
<feature type="domain" description="Major facilitator superfamily (MFS) profile" evidence="9">
    <location>
        <begin position="14"/>
        <end position="404"/>
    </location>
</feature>
<dbReference type="InterPro" id="IPR036259">
    <property type="entry name" value="MFS_trans_sf"/>
</dbReference>
<dbReference type="SUPFAM" id="SSF103473">
    <property type="entry name" value="MFS general substrate transporter"/>
    <property type="match status" value="1"/>
</dbReference>
<gene>
    <name evidence="10" type="ORF">EBQ26_03795</name>
</gene>
<evidence type="ECO:0000256" key="7">
    <source>
        <dbReference type="ARBA" id="ARBA00023136"/>
    </source>
</evidence>
<name>A0A3M6Q8I3_9BURK</name>
<keyword evidence="7 8" id="KW-0472">Membrane</keyword>
<organism evidence="10 11">
    <name type="scientific">Allofranklinella schreckenbergeri</name>
    <dbReference type="NCBI Taxonomy" id="1076744"/>
    <lineage>
        <taxon>Bacteria</taxon>
        <taxon>Pseudomonadati</taxon>
        <taxon>Pseudomonadota</taxon>
        <taxon>Betaproteobacteria</taxon>
        <taxon>Burkholderiales</taxon>
        <taxon>Comamonadaceae</taxon>
        <taxon>Allofranklinella</taxon>
    </lineage>
</organism>
<keyword evidence="8" id="KW-0997">Cell inner membrane</keyword>
<dbReference type="PROSITE" id="PS50850">
    <property type="entry name" value="MFS"/>
    <property type="match status" value="1"/>
</dbReference>
<feature type="transmembrane region" description="Helical" evidence="8">
    <location>
        <begin position="221"/>
        <end position="249"/>
    </location>
</feature>
<evidence type="ECO:0000259" key="9">
    <source>
        <dbReference type="PROSITE" id="PS50850"/>
    </source>
</evidence>
<feature type="transmembrane region" description="Helical" evidence="8">
    <location>
        <begin position="255"/>
        <end position="275"/>
    </location>
</feature>
<keyword evidence="6 8" id="KW-1133">Transmembrane helix</keyword>
<dbReference type="PANTHER" id="PTHR43124">
    <property type="entry name" value="PURINE EFFLUX PUMP PBUE"/>
    <property type="match status" value="1"/>
</dbReference>
<feature type="transmembrane region" description="Helical" evidence="8">
    <location>
        <begin position="108"/>
        <end position="129"/>
    </location>
</feature>
<protein>
    <recommendedName>
        <fullName evidence="8">Bcr/CflA family efflux transporter</fullName>
    </recommendedName>
</protein>
<evidence type="ECO:0000256" key="5">
    <source>
        <dbReference type="ARBA" id="ARBA00022692"/>
    </source>
</evidence>
<dbReference type="InterPro" id="IPR004812">
    <property type="entry name" value="Efflux_drug-R_Bcr/CmlA"/>
</dbReference>
<feature type="transmembrane region" description="Helical" evidence="8">
    <location>
        <begin position="173"/>
        <end position="191"/>
    </location>
</feature>
<feature type="transmembrane region" description="Helical" evidence="8">
    <location>
        <begin position="287"/>
        <end position="308"/>
    </location>
</feature>
<dbReference type="RefSeq" id="WP_122237710.1">
    <property type="nucleotide sequence ID" value="NZ_RDQM01000004.1"/>
</dbReference>
<evidence type="ECO:0000313" key="11">
    <source>
        <dbReference type="Proteomes" id="UP000267521"/>
    </source>
</evidence>
<feature type="transmembrane region" description="Helical" evidence="8">
    <location>
        <begin position="351"/>
        <end position="371"/>
    </location>
</feature>
<comment type="subcellular location">
    <subcellularLocation>
        <location evidence="8">Cell inner membrane</location>
        <topology evidence="8">Multi-pass membrane protein</topology>
    </subcellularLocation>
    <subcellularLocation>
        <location evidence="1">Cell membrane</location>
        <topology evidence="1">Multi-pass membrane protein</topology>
    </subcellularLocation>
</comment>
<feature type="transmembrane region" description="Helical" evidence="8">
    <location>
        <begin position="383"/>
        <end position="401"/>
    </location>
</feature>
<dbReference type="InterPro" id="IPR011701">
    <property type="entry name" value="MFS"/>
</dbReference>
<dbReference type="GO" id="GO:0005886">
    <property type="term" value="C:plasma membrane"/>
    <property type="evidence" value="ECO:0007669"/>
    <property type="project" value="UniProtKB-SubCell"/>
</dbReference>
<comment type="caution">
    <text evidence="10">The sequence shown here is derived from an EMBL/GenBank/DDBJ whole genome shotgun (WGS) entry which is preliminary data.</text>
</comment>
<feature type="transmembrane region" description="Helical" evidence="8">
    <location>
        <begin position="320"/>
        <end position="339"/>
    </location>
</feature>
<keyword evidence="3 8" id="KW-0813">Transport</keyword>
<dbReference type="GO" id="GO:0042910">
    <property type="term" value="F:xenobiotic transmembrane transporter activity"/>
    <property type="evidence" value="ECO:0007669"/>
    <property type="project" value="InterPro"/>
</dbReference>
<dbReference type="CDD" id="cd17320">
    <property type="entry name" value="MFS_MdfA_MDR_like"/>
    <property type="match status" value="1"/>
</dbReference>
<evidence type="ECO:0000256" key="8">
    <source>
        <dbReference type="RuleBase" id="RU365088"/>
    </source>
</evidence>
<proteinExistence type="inferred from homology"/>
<feature type="transmembrane region" description="Helical" evidence="8">
    <location>
        <begin position="141"/>
        <end position="167"/>
    </location>
</feature>
<dbReference type="PANTHER" id="PTHR43124:SF3">
    <property type="entry name" value="CHLORAMPHENICOL EFFLUX PUMP RV0191"/>
    <property type="match status" value="1"/>
</dbReference>
<dbReference type="NCBIfam" id="TIGR00710">
    <property type="entry name" value="efflux_Bcr_CflA"/>
    <property type="match status" value="1"/>
</dbReference>
<reference evidence="10 11" key="1">
    <citation type="submission" date="2018-10" db="EMBL/GenBank/DDBJ databases">
        <title>Comamonadaceae CDC group NO-1 genome sequencing and assembly.</title>
        <authorList>
            <person name="Bernier A.-M."/>
            <person name="Bernard K."/>
        </authorList>
    </citation>
    <scope>NUCLEOTIDE SEQUENCE [LARGE SCALE GENOMIC DNA]</scope>
    <source>
        <strain evidence="10 11">NML970147</strain>
    </source>
</reference>
<dbReference type="InterPro" id="IPR020846">
    <property type="entry name" value="MFS_dom"/>
</dbReference>
<feature type="transmembrane region" description="Helical" evidence="8">
    <location>
        <begin position="83"/>
        <end position="102"/>
    </location>
</feature>
<dbReference type="Gene3D" id="1.20.1720.10">
    <property type="entry name" value="Multidrug resistance protein D"/>
    <property type="match status" value="1"/>
</dbReference>
<evidence type="ECO:0000256" key="6">
    <source>
        <dbReference type="ARBA" id="ARBA00022989"/>
    </source>
</evidence>
<evidence type="ECO:0000256" key="2">
    <source>
        <dbReference type="ARBA" id="ARBA00006236"/>
    </source>
</evidence>
<comment type="similarity">
    <text evidence="2 8">Belongs to the major facilitator superfamily. Bcr/CmlA family.</text>
</comment>
<dbReference type="EMBL" id="RDQM01000004">
    <property type="protein sequence ID" value="RMW99497.1"/>
    <property type="molecule type" value="Genomic_DNA"/>
</dbReference>